<evidence type="ECO:0000259" key="1">
    <source>
        <dbReference type="Pfam" id="PF21787"/>
    </source>
</evidence>
<dbReference type="EMBL" id="CACRXK020000383">
    <property type="protein sequence ID" value="CAB3981384.1"/>
    <property type="molecule type" value="Genomic_DNA"/>
</dbReference>
<dbReference type="InterPro" id="IPR048365">
    <property type="entry name" value="TNP-like_RNaseH_N"/>
</dbReference>
<evidence type="ECO:0000313" key="2">
    <source>
        <dbReference type="EMBL" id="CAB3981384.1"/>
    </source>
</evidence>
<dbReference type="AlphaFoldDB" id="A0A7D9HCQ9"/>
<comment type="caution">
    <text evidence="2">The sequence shown here is derived from an EMBL/GenBank/DDBJ whole genome shotgun (WGS) entry which is preliminary data.</text>
</comment>
<dbReference type="Pfam" id="PF21787">
    <property type="entry name" value="TNP-like_RNaseH_N"/>
    <property type="match status" value="1"/>
</dbReference>
<protein>
    <recommendedName>
        <fullName evidence="1">Transposable element P transposase-like RNase H domain-containing protein</fullName>
    </recommendedName>
</protein>
<organism evidence="2 3">
    <name type="scientific">Paramuricea clavata</name>
    <name type="common">Red gorgonian</name>
    <name type="synonym">Violescent sea-whip</name>
    <dbReference type="NCBI Taxonomy" id="317549"/>
    <lineage>
        <taxon>Eukaryota</taxon>
        <taxon>Metazoa</taxon>
        <taxon>Cnidaria</taxon>
        <taxon>Anthozoa</taxon>
        <taxon>Octocorallia</taxon>
        <taxon>Malacalcyonacea</taxon>
        <taxon>Plexauridae</taxon>
        <taxon>Paramuricea</taxon>
    </lineage>
</organism>
<gene>
    <name evidence="2" type="ORF">PACLA_8A067413</name>
</gene>
<accession>A0A7D9HCQ9</accession>
<name>A0A7D9HCQ9_PARCT</name>
<dbReference type="Proteomes" id="UP001152795">
    <property type="component" value="Unassembled WGS sequence"/>
</dbReference>
<keyword evidence="3" id="KW-1185">Reference proteome</keyword>
<evidence type="ECO:0000313" key="3">
    <source>
        <dbReference type="Proteomes" id="UP001152795"/>
    </source>
</evidence>
<feature type="domain" description="Transposable element P transposase-like RNase H" evidence="1">
    <location>
        <begin position="72"/>
        <end position="138"/>
    </location>
</feature>
<proteinExistence type="predicted"/>
<dbReference type="OrthoDB" id="5972980at2759"/>
<sequence>MGQAIQKSGVVLQSEFSQDVRSLMSGNKEKRTPFMKLFWQQQQESIYQESKCNQISSNDHTVLPVIGCQICLSELCQTTKSLTGIQRFVVLAFDEMKVQSKLVFNKNTGDLVGFLDLGDPDINFTAFDDAEELASHALEELASHALLHLGNCQ</sequence>
<reference evidence="2" key="1">
    <citation type="submission" date="2020-04" db="EMBL/GenBank/DDBJ databases">
        <authorList>
            <person name="Alioto T."/>
            <person name="Alioto T."/>
            <person name="Gomez Garrido J."/>
        </authorList>
    </citation>
    <scope>NUCLEOTIDE SEQUENCE</scope>
    <source>
        <strain evidence="2">A484AB</strain>
    </source>
</reference>